<dbReference type="PANTHER" id="PTHR43464">
    <property type="entry name" value="METHYLTRANSFERASE"/>
    <property type="match status" value="1"/>
</dbReference>
<keyword evidence="4" id="KW-0949">S-adenosyl-L-methionine</keyword>
<evidence type="ECO:0000256" key="1">
    <source>
        <dbReference type="ARBA" id="ARBA00022603"/>
    </source>
</evidence>
<proteinExistence type="inferred from homology"/>
<dbReference type="EMBL" id="UINC01167356">
    <property type="protein sequence ID" value="SVD69823.1"/>
    <property type="molecule type" value="Genomic_DNA"/>
</dbReference>
<evidence type="ECO:0000256" key="3">
    <source>
        <dbReference type="ARBA" id="ARBA00022688"/>
    </source>
</evidence>
<dbReference type="NCBIfam" id="TIGR01983">
    <property type="entry name" value="UbiG"/>
    <property type="match status" value="1"/>
</dbReference>
<evidence type="ECO:0000256" key="2">
    <source>
        <dbReference type="ARBA" id="ARBA00022679"/>
    </source>
</evidence>
<dbReference type="InterPro" id="IPR029063">
    <property type="entry name" value="SAM-dependent_MTases_sf"/>
</dbReference>
<evidence type="ECO:0000313" key="5">
    <source>
        <dbReference type="EMBL" id="SVD69823.1"/>
    </source>
</evidence>
<dbReference type="PANTHER" id="PTHR43464:SF19">
    <property type="entry name" value="UBIQUINONE BIOSYNTHESIS O-METHYLTRANSFERASE, MITOCHONDRIAL"/>
    <property type="match status" value="1"/>
</dbReference>
<feature type="non-terminal residue" evidence="5">
    <location>
        <position position="1"/>
    </location>
</feature>
<dbReference type="HAMAP" id="MF_00472">
    <property type="entry name" value="UbiG"/>
    <property type="match status" value="1"/>
</dbReference>
<dbReference type="GO" id="GO:0061542">
    <property type="term" value="F:3-demethylubiquinol 3-O-methyltransferase activity"/>
    <property type="evidence" value="ECO:0007669"/>
    <property type="project" value="InterPro"/>
</dbReference>
<name>A0A382XFR2_9ZZZZ</name>
<sequence length="227" mass="26441">HEFDHFTSIADEWWKPKGKFKILHQIIPIRIKYILQNIEKKKIKKLDILDLGCGGGLTCEPLARLNANVTGIDFVKENIEIAKNHAIQSELMINYIHGDINSINLKKKYDLILMLEIIEHLDKWDVLISKIKKNLKPKGTIILSTINRTQISKIFAIFLAENILKWIPKKTHDYNKLITPQELKTTLIKNDFKIKDIMGMNLNPLTKEWALNKNLILMNYFCTARLN</sequence>
<dbReference type="AlphaFoldDB" id="A0A382XFR2"/>
<dbReference type="GO" id="GO:0032259">
    <property type="term" value="P:methylation"/>
    <property type="evidence" value="ECO:0007669"/>
    <property type="project" value="UniProtKB-KW"/>
</dbReference>
<dbReference type="CDD" id="cd02440">
    <property type="entry name" value="AdoMet_MTases"/>
    <property type="match status" value="1"/>
</dbReference>
<keyword evidence="3" id="KW-0831">Ubiquinone biosynthesis</keyword>
<gene>
    <name evidence="5" type="ORF">METZ01_LOCUS422677</name>
</gene>
<dbReference type="Gene3D" id="3.40.50.150">
    <property type="entry name" value="Vaccinia Virus protein VP39"/>
    <property type="match status" value="1"/>
</dbReference>
<evidence type="ECO:0000256" key="4">
    <source>
        <dbReference type="ARBA" id="ARBA00022691"/>
    </source>
</evidence>
<dbReference type="InterPro" id="IPR010233">
    <property type="entry name" value="UbiG_MeTrfase"/>
</dbReference>
<accession>A0A382XFR2</accession>
<organism evidence="5">
    <name type="scientific">marine metagenome</name>
    <dbReference type="NCBI Taxonomy" id="408172"/>
    <lineage>
        <taxon>unclassified sequences</taxon>
        <taxon>metagenomes</taxon>
        <taxon>ecological metagenomes</taxon>
    </lineage>
</organism>
<dbReference type="GO" id="GO:0010420">
    <property type="term" value="F:polyprenyldihydroxybenzoate methyltransferase activity"/>
    <property type="evidence" value="ECO:0007669"/>
    <property type="project" value="InterPro"/>
</dbReference>
<evidence type="ECO:0008006" key="6">
    <source>
        <dbReference type="Google" id="ProtNLM"/>
    </source>
</evidence>
<keyword evidence="1" id="KW-0489">Methyltransferase</keyword>
<dbReference type="Pfam" id="PF13489">
    <property type="entry name" value="Methyltransf_23"/>
    <property type="match status" value="1"/>
</dbReference>
<dbReference type="SUPFAM" id="SSF53335">
    <property type="entry name" value="S-adenosyl-L-methionine-dependent methyltransferases"/>
    <property type="match status" value="1"/>
</dbReference>
<reference evidence="5" key="1">
    <citation type="submission" date="2018-05" db="EMBL/GenBank/DDBJ databases">
        <authorList>
            <person name="Lanie J.A."/>
            <person name="Ng W.-L."/>
            <person name="Kazmierczak K.M."/>
            <person name="Andrzejewski T.M."/>
            <person name="Davidsen T.M."/>
            <person name="Wayne K.J."/>
            <person name="Tettelin H."/>
            <person name="Glass J.I."/>
            <person name="Rusch D."/>
            <person name="Podicherti R."/>
            <person name="Tsui H.-C.T."/>
            <person name="Winkler M.E."/>
        </authorList>
    </citation>
    <scope>NUCLEOTIDE SEQUENCE</scope>
</reference>
<protein>
    <recommendedName>
        <fullName evidence="6">Methyltransferase domain-containing protein</fullName>
    </recommendedName>
</protein>
<keyword evidence="2" id="KW-0808">Transferase</keyword>